<feature type="transmembrane region" description="Helical" evidence="1">
    <location>
        <begin position="12"/>
        <end position="32"/>
    </location>
</feature>
<dbReference type="Pfam" id="PF11188">
    <property type="entry name" value="DUF2975"/>
    <property type="match status" value="1"/>
</dbReference>
<dbReference type="EMBL" id="JAFBCV010000001">
    <property type="protein sequence ID" value="MBM7836927.1"/>
    <property type="molecule type" value="Genomic_DNA"/>
</dbReference>
<name>A0ABS2SN30_9BACI</name>
<dbReference type="RefSeq" id="WP_035417248.1">
    <property type="nucleotide sequence ID" value="NZ_JAFBCV010000001.1"/>
</dbReference>
<keyword evidence="3" id="KW-1185">Reference proteome</keyword>
<dbReference type="Proteomes" id="UP001179280">
    <property type="component" value="Unassembled WGS sequence"/>
</dbReference>
<gene>
    <name evidence="2" type="ORF">JOC54_000158</name>
</gene>
<keyword evidence="1" id="KW-0472">Membrane</keyword>
<reference evidence="2" key="1">
    <citation type="submission" date="2021-01" db="EMBL/GenBank/DDBJ databases">
        <title>Genomic Encyclopedia of Type Strains, Phase IV (KMG-IV): sequencing the most valuable type-strain genomes for metagenomic binning, comparative biology and taxonomic classification.</title>
        <authorList>
            <person name="Goeker M."/>
        </authorList>
    </citation>
    <scope>NUCLEOTIDE SEQUENCE</scope>
    <source>
        <strain evidence="2">DSM 21943</strain>
    </source>
</reference>
<evidence type="ECO:0000256" key="1">
    <source>
        <dbReference type="SAM" id="Phobius"/>
    </source>
</evidence>
<keyword evidence="1" id="KW-1133">Transmembrane helix</keyword>
<evidence type="ECO:0000313" key="2">
    <source>
        <dbReference type="EMBL" id="MBM7836927.1"/>
    </source>
</evidence>
<feature type="transmembrane region" description="Helical" evidence="1">
    <location>
        <begin position="94"/>
        <end position="112"/>
    </location>
</feature>
<dbReference type="InterPro" id="IPR021354">
    <property type="entry name" value="DUF2975"/>
</dbReference>
<accession>A0ABS2SN30</accession>
<protein>
    <submittedName>
        <fullName evidence="2">CDP-diglyceride synthetase</fullName>
    </submittedName>
</protein>
<comment type="caution">
    <text evidence="2">The sequence shown here is derived from an EMBL/GenBank/DDBJ whole genome shotgun (WGS) entry which is preliminary data.</text>
</comment>
<proteinExistence type="predicted"/>
<sequence>MNVSGIPLLRTTIILIGIIILVASIFYLPYLANETATNFPEYAHLKYPILIGLYLTLLPFNYALYQSLKLLTHIKRNQVFTVLSTKALRMIRNSAFIIIGIYLLGGLFLFIQNALHPGIILLGLVIVFTSTVICAFSGLLQKVLQKAIDMKSENELTI</sequence>
<evidence type="ECO:0000313" key="3">
    <source>
        <dbReference type="Proteomes" id="UP001179280"/>
    </source>
</evidence>
<feature type="transmembrane region" description="Helical" evidence="1">
    <location>
        <begin position="118"/>
        <end position="140"/>
    </location>
</feature>
<feature type="transmembrane region" description="Helical" evidence="1">
    <location>
        <begin position="44"/>
        <end position="65"/>
    </location>
</feature>
<keyword evidence="1" id="KW-0812">Transmembrane</keyword>
<organism evidence="2 3">
    <name type="scientific">Shouchella xiaoxiensis</name>
    <dbReference type="NCBI Taxonomy" id="766895"/>
    <lineage>
        <taxon>Bacteria</taxon>
        <taxon>Bacillati</taxon>
        <taxon>Bacillota</taxon>
        <taxon>Bacilli</taxon>
        <taxon>Bacillales</taxon>
        <taxon>Bacillaceae</taxon>
        <taxon>Shouchella</taxon>
    </lineage>
</organism>